<evidence type="ECO:0000256" key="11">
    <source>
        <dbReference type="PROSITE-ProRule" id="PRU01360"/>
    </source>
</evidence>
<evidence type="ECO:0000256" key="2">
    <source>
        <dbReference type="ARBA" id="ARBA00022448"/>
    </source>
</evidence>
<evidence type="ECO:0000256" key="3">
    <source>
        <dbReference type="ARBA" id="ARBA00022452"/>
    </source>
</evidence>
<comment type="similarity">
    <text evidence="11 12">Belongs to the TonB-dependent receptor family.</text>
</comment>
<dbReference type="InterPro" id="IPR012910">
    <property type="entry name" value="Plug_dom"/>
</dbReference>
<protein>
    <recommendedName>
        <fullName evidence="17">TonB-dependent receptor</fullName>
    </recommendedName>
</protein>
<evidence type="ECO:0000256" key="6">
    <source>
        <dbReference type="ARBA" id="ARBA00023004"/>
    </source>
</evidence>
<accession>I7ZGF3</accession>
<keyword evidence="8 12" id="KW-0798">TonB box</keyword>
<keyword evidence="7" id="KW-0406">Ion transport</keyword>
<dbReference type="InterPro" id="IPR000531">
    <property type="entry name" value="Beta-barrel_TonB"/>
</dbReference>
<keyword evidence="3 11" id="KW-1134">Transmembrane beta strand</keyword>
<dbReference type="Pfam" id="PF00593">
    <property type="entry name" value="TonB_dep_Rec_b-barrel"/>
    <property type="match status" value="1"/>
</dbReference>
<sequence length="849" mass="92181">MVAAAAFGVSADLHAQEPVVATVAEQATEPSTDSTTELDTIAVGAEAAPEPLSSAAPVRGGGLGIEEVVVTAQRRAEAINDIPISITAFSGDTLAALGVTDTRDLGNVTPGFTAADSGYNTPVYTLRGIGFNDTTYTATSTVGVYVDETPLPYSIMTKGANLDVERVEILKGPQGILYGRNTTGGAINYIARKPTDTFEYGLTGTYSSFETTEIEGYASGPLTDDLKGRIAVKDLRSQEGWQRSLTRPDDRLGKKDKQSFRGILEWTPDADLFFRLSADGWSDRSDAQAPQAIFINPQNPIVPNTPAAVGQVLDVLQNLTTPVPGVGALVQTLNNRLGNNVILAPQVANHPTVDQNTDDMRVADWAPQHRWMLDDNYWNVALRNEWTLDDSTTLTSIASYAQVASDGSSLPQSGLSVYNSEQIITAGINTTSLESRLAGQWGDGNNWLLGVNAAFDDGNESHYIFTDTQSALFPDPITGQALLASRITVAGSTRARTLGIFANGDWRFADTLKLTLGMRYSDEARKFHGCSREGPDSQGIGLELLFNALAATKGNLSFPVKDGECLTLDENGNNDEFHGKLDEDNLSGRAVLDWTPINHYLFYASYARGFKSGGFPVTNSSDQIQYTPVTQERLDAFEIGSKTALIPRVLQVNTAAFYYDYTDKQLLTRFADPIFGPLPILRNAPKSTVQGVELDLQLTPIQGLFISGAASYIDTRIDEFVSTTISGEENHDFSGRPFNFAPRFQYSVLADYSFQIGARLNLGIGADYSYMSKTNSTLEGDPRYAHRAYGLTNVRLRLTTTDGHWSAMLFARNVFDEFSQISVFQLGDAIVRYAGEPRTVGLTISYNGF</sequence>
<dbReference type="PATRIC" id="fig|1172194.4.peg.909"/>
<name>I7ZGF3_9GAMM</name>
<dbReference type="PANTHER" id="PTHR32552">
    <property type="entry name" value="FERRICHROME IRON RECEPTOR-RELATED"/>
    <property type="match status" value="1"/>
</dbReference>
<keyword evidence="2 11" id="KW-0813">Transport</keyword>
<evidence type="ECO:0000256" key="7">
    <source>
        <dbReference type="ARBA" id="ARBA00023065"/>
    </source>
</evidence>
<keyword evidence="4" id="KW-0410">Iron transport</keyword>
<dbReference type="GO" id="GO:0009279">
    <property type="term" value="C:cell outer membrane"/>
    <property type="evidence" value="ECO:0007669"/>
    <property type="project" value="UniProtKB-SubCell"/>
</dbReference>
<evidence type="ECO:0000313" key="16">
    <source>
        <dbReference type="Proteomes" id="UP000003704"/>
    </source>
</evidence>
<dbReference type="GO" id="GO:0006826">
    <property type="term" value="P:iron ion transport"/>
    <property type="evidence" value="ECO:0007669"/>
    <property type="project" value="UniProtKB-KW"/>
</dbReference>
<evidence type="ECO:0000256" key="5">
    <source>
        <dbReference type="ARBA" id="ARBA00022692"/>
    </source>
</evidence>
<dbReference type="Gene3D" id="2.40.170.20">
    <property type="entry name" value="TonB-dependent receptor, beta-barrel domain"/>
    <property type="match status" value="2"/>
</dbReference>
<dbReference type="PANTHER" id="PTHR32552:SF81">
    <property type="entry name" value="TONB-DEPENDENT OUTER MEMBRANE RECEPTOR"/>
    <property type="match status" value="1"/>
</dbReference>
<proteinExistence type="inferred from homology"/>
<evidence type="ECO:0000259" key="14">
    <source>
        <dbReference type="Pfam" id="PF07715"/>
    </source>
</evidence>
<evidence type="ECO:0000256" key="8">
    <source>
        <dbReference type="ARBA" id="ARBA00023077"/>
    </source>
</evidence>
<dbReference type="Pfam" id="PF07715">
    <property type="entry name" value="Plug"/>
    <property type="match status" value="1"/>
</dbReference>
<dbReference type="STRING" id="1172194.WQQ_09490"/>
<keyword evidence="16" id="KW-1185">Reference proteome</keyword>
<dbReference type="InterPro" id="IPR039426">
    <property type="entry name" value="TonB-dep_rcpt-like"/>
</dbReference>
<organism evidence="15 16">
    <name type="scientific">Hydrocarboniphaga effusa AP103</name>
    <dbReference type="NCBI Taxonomy" id="1172194"/>
    <lineage>
        <taxon>Bacteria</taxon>
        <taxon>Pseudomonadati</taxon>
        <taxon>Pseudomonadota</taxon>
        <taxon>Gammaproteobacteria</taxon>
        <taxon>Nevskiales</taxon>
        <taxon>Nevskiaceae</taxon>
        <taxon>Hydrocarboniphaga</taxon>
    </lineage>
</organism>
<keyword evidence="10 11" id="KW-0998">Cell outer membrane</keyword>
<evidence type="ECO:0000256" key="1">
    <source>
        <dbReference type="ARBA" id="ARBA00004571"/>
    </source>
</evidence>
<keyword evidence="9 11" id="KW-0472">Membrane</keyword>
<reference evidence="15 16" key="1">
    <citation type="journal article" date="2012" name="J. Bacteriol.">
        <title>Genome Sequence of n-Alkane-Degrading Hydrocarboniphaga effusa Strain AP103T (ATCC BAA-332T).</title>
        <authorList>
            <person name="Chang H.K."/>
            <person name="Zylstra G.J."/>
            <person name="Chae J.C."/>
        </authorList>
    </citation>
    <scope>NUCLEOTIDE SEQUENCE [LARGE SCALE GENOMIC DNA]</scope>
    <source>
        <strain evidence="15 16">AP103</strain>
    </source>
</reference>
<keyword evidence="6" id="KW-0408">Iron</keyword>
<evidence type="ECO:0000256" key="12">
    <source>
        <dbReference type="RuleBase" id="RU003357"/>
    </source>
</evidence>
<evidence type="ECO:0000256" key="9">
    <source>
        <dbReference type="ARBA" id="ARBA00023136"/>
    </source>
</evidence>
<dbReference type="InterPro" id="IPR036942">
    <property type="entry name" value="Beta-barrel_TonB_sf"/>
</dbReference>
<keyword evidence="5 11" id="KW-0812">Transmembrane</keyword>
<dbReference type="EMBL" id="AKGD01000001">
    <property type="protein sequence ID" value="EIT70812.1"/>
    <property type="molecule type" value="Genomic_DNA"/>
</dbReference>
<comment type="caution">
    <text evidence="15">The sequence shown here is derived from an EMBL/GenBank/DDBJ whole genome shotgun (WGS) entry which is preliminary data.</text>
</comment>
<dbReference type="PROSITE" id="PS52016">
    <property type="entry name" value="TONB_DEPENDENT_REC_3"/>
    <property type="match status" value="1"/>
</dbReference>
<evidence type="ECO:0000256" key="10">
    <source>
        <dbReference type="ARBA" id="ARBA00023237"/>
    </source>
</evidence>
<dbReference type="AlphaFoldDB" id="I7ZGF3"/>
<evidence type="ECO:0008006" key="17">
    <source>
        <dbReference type="Google" id="ProtNLM"/>
    </source>
</evidence>
<dbReference type="Proteomes" id="UP000003704">
    <property type="component" value="Unassembled WGS sequence"/>
</dbReference>
<dbReference type="SUPFAM" id="SSF56935">
    <property type="entry name" value="Porins"/>
    <property type="match status" value="1"/>
</dbReference>
<feature type="domain" description="TonB-dependent receptor plug" evidence="14">
    <location>
        <begin position="80"/>
        <end position="186"/>
    </location>
</feature>
<evidence type="ECO:0000313" key="15">
    <source>
        <dbReference type="EMBL" id="EIT70812.1"/>
    </source>
</evidence>
<gene>
    <name evidence="15" type="ORF">WQQ_09490</name>
</gene>
<evidence type="ECO:0000259" key="13">
    <source>
        <dbReference type="Pfam" id="PF00593"/>
    </source>
</evidence>
<feature type="domain" description="TonB-dependent receptor-like beta-barrel" evidence="13">
    <location>
        <begin position="347"/>
        <end position="814"/>
    </location>
</feature>
<comment type="subcellular location">
    <subcellularLocation>
        <location evidence="1 11">Cell outer membrane</location>
        <topology evidence="1 11">Multi-pass membrane protein</topology>
    </subcellularLocation>
</comment>
<evidence type="ECO:0000256" key="4">
    <source>
        <dbReference type="ARBA" id="ARBA00022496"/>
    </source>
</evidence>